<evidence type="ECO:0000313" key="3">
    <source>
        <dbReference type="Proteomes" id="UP000189703"/>
    </source>
</evidence>
<sequence>MFKSARWRSDKNKIKAVFKLQFQATQVPLVGWETLIVSLVPVDVGKPTVKLEKTAVRDGTCRWENPIYETIKFVRETKTGKINEKVYHCLVSTGSSKAGLLGEVSIDFANYAEAIKPFSISLPLKSSNSGAVLHVTIQRIQGNVDRREVGENGDVTVKFQDRSLRSQMSNSDIDESDSNDATENGPLNKIASQNAQAKRNPRSSIGFDVMTGPGSDSSSGRNTPRELGLKNNNAHQNPRSYLSSLSHSTMPQKPMVNATTTNYNVHQRSNTEWSMSSAPDGSLDGSTSSSEDTLLKESLSQASDVSIEKLKSDLFVLTRQAEVSELELQTLRKQIVKESKRGQELSREVIGLKEERDALKKECEQLKASQHIEDTKTSNKLQFESKDPWALLEEIRQELNYEKDINANLRLQLQKTQESNSELILAVQDLDEMLEQKNKEISHLSYENADKVQEAFPKHQIDEEKEEEALELIANGHDDAKETHLLEQKIIDLYSEIEMYRKEREELEMQTEQLALDYEILKQENHDMSAKLEQNQLQEQLKTQYEISVSLASITELESQVESLEKQLKEQAQEFSTSLTTINELKTQVKHLEKEIEKQAQGFEADLEVVTRAKVEQEQRAIRAEEALRQTRWKNANTAERLQEEFKKLSTQMMSTFDANEKLAMKALTEASELRLQKSHLEEMLEKANEELVLVKDQYEAKLLNLSNQIDSKIMEAKNLFSELEDKSMKLEHQKNSEEEKVEALKKEILMLKVQVEELTQEKNNLSKQAEQKEQLIAEIEELKTSVSKMEKLVEKGNMERDELKRRVASLMEEADNSLEELNSLRHLKDEKDTLIGILQSEVETSQAQYNDLKQSLFEDELEKENLRKQVFHLKGDLKKKEDSITVMEKKLKDGTVQVTGLEGTKQTLRNNKSGPVSRGSKEVASLREKIKLLEGQIKLKEAALESSANSFLQKEKDLCTRIDELENRVEELNQNSTRIFEDQFQKEAKGTEKINGDATNFEELRNEENLLDSEKCSKAYISVQCDNEREHIRSSSGTFLEKELKVSTSHTNDQENLVELLSEMASLKEKNKFMEDELKEMQERYSAISLKFAEVEGERQQLVMTVRNLKNARKN</sequence>
<keyword evidence="1" id="KW-0175">Coiled coil</keyword>
<dbReference type="PANTHER" id="PTHR34452">
    <property type="entry name" value="MYOSIN HEAVY CHAIN-RELATED PROTEIN"/>
    <property type="match status" value="1"/>
</dbReference>
<accession>A0A1U8AXT9</accession>
<feature type="coiled-coil region" evidence="1">
    <location>
        <begin position="490"/>
        <end position="602"/>
    </location>
</feature>
<feature type="coiled-coil region" evidence="1">
    <location>
        <begin position="1051"/>
        <end position="1099"/>
    </location>
</feature>
<gene>
    <name evidence="4" type="primary">LOC104608726</name>
</gene>
<feature type="coiled-coil region" evidence="1">
    <location>
        <begin position="924"/>
        <end position="983"/>
    </location>
</feature>
<reference evidence="4" key="1">
    <citation type="submission" date="2025-08" db="UniProtKB">
        <authorList>
            <consortium name="RefSeq"/>
        </authorList>
    </citation>
    <scope>IDENTIFICATION</scope>
</reference>
<evidence type="ECO:0000256" key="2">
    <source>
        <dbReference type="SAM" id="MobiDB-lite"/>
    </source>
</evidence>
<dbReference type="OrthoDB" id="765176at2759"/>
<dbReference type="Proteomes" id="UP000189703">
    <property type="component" value="Unplaced"/>
</dbReference>
<dbReference type="RefSeq" id="XP_010273099.1">
    <property type="nucleotide sequence ID" value="XM_010274797.2"/>
</dbReference>
<evidence type="ECO:0000313" key="4">
    <source>
        <dbReference type="RefSeq" id="XP_010273099.1"/>
    </source>
</evidence>
<dbReference type="STRING" id="4432.A0A1U8AXT9"/>
<dbReference type="eggNOG" id="ENOG502QT1D">
    <property type="taxonomic scope" value="Eukaryota"/>
</dbReference>
<dbReference type="Pfam" id="PF10358">
    <property type="entry name" value="NT-C2"/>
    <property type="match status" value="1"/>
</dbReference>
<organism evidence="3 4">
    <name type="scientific">Nelumbo nucifera</name>
    <name type="common">Sacred lotus</name>
    <dbReference type="NCBI Taxonomy" id="4432"/>
    <lineage>
        <taxon>Eukaryota</taxon>
        <taxon>Viridiplantae</taxon>
        <taxon>Streptophyta</taxon>
        <taxon>Embryophyta</taxon>
        <taxon>Tracheophyta</taxon>
        <taxon>Spermatophyta</taxon>
        <taxon>Magnoliopsida</taxon>
        <taxon>Proteales</taxon>
        <taxon>Nelumbonaceae</taxon>
        <taxon>Nelumbo</taxon>
    </lineage>
</organism>
<name>A0A1U8AXT9_NELNU</name>
<evidence type="ECO:0000256" key="1">
    <source>
        <dbReference type="SAM" id="Coils"/>
    </source>
</evidence>
<dbReference type="PANTHER" id="PTHR34452:SF7">
    <property type="entry name" value="MYOSIN HEAVY CHAIN-RELATED PROTEIN"/>
    <property type="match status" value="1"/>
</dbReference>
<dbReference type="KEGG" id="nnu:104608726"/>
<dbReference type="PROSITE" id="PS51840">
    <property type="entry name" value="C2_NT"/>
    <property type="match status" value="1"/>
</dbReference>
<dbReference type="InterPro" id="IPR019448">
    <property type="entry name" value="NT-C2"/>
</dbReference>
<dbReference type="AlphaFoldDB" id="A0A1U8AXT9"/>
<dbReference type="OMA" id="SCRWENP"/>
<feature type="compositionally biased region" description="Polar residues" evidence="2">
    <location>
        <begin position="230"/>
        <end position="251"/>
    </location>
</feature>
<proteinExistence type="predicted"/>
<protein>
    <submittedName>
        <fullName evidence="4">Early endosome antigen 1</fullName>
    </submittedName>
</protein>
<feature type="region of interest" description="Disordered" evidence="2">
    <location>
        <begin position="151"/>
        <end position="251"/>
    </location>
</feature>
<dbReference type="FunCoup" id="A0A1U8AXT9">
    <property type="interactions" value="54"/>
</dbReference>
<feature type="coiled-coil region" evidence="1">
    <location>
        <begin position="321"/>
        <end position="447"/>
    </location>
</feature>
<dbReference type="GeneID" id="104608726"/>
<feature type="coiled-coil region" evidence="1">
    <location>
        <begin position="671"/>
        <end position="870"/>
    </location>
</feature>
<keyword evidence="3" id="KW-1185">Reference proteome</keyword>
<feature type="region of interest" description="Disordered" evidence="2">
    <location>
        <begin position="269"/>
        <end position="295"/>
    </location>
</feature>